<accession>A0A1H4VUE2</accession>
<dbReference type="InterPro" id="IPR042099">
    <property type="entry name" value="ANL_N_sf"/>
</dbReference>
<dbReference type="Gene3D" id="3.40.50.12780">
    <property type="entry name" value="N-terminal domain of ligase-like"/>
    <property type="match status" value="1"/>
</dbReference>
<dbReference type="InterPro" id="IPR045851">
    <property type="entry name" value="AMP-bd_C_sf"/>
</dbReference>
<keyword evidence="2" id="KW-0436">Ligase</keyword>
<reference evidence="3" key="1">
    <citation type="submission" date="2016-10" db="EMBL/GenBank/DDBJ databases">
        <authorList>
            <person name="Varghese N."/>
            <person name="Submissions S."/>
        </authorList>
    </citation>
    <scope>NUCLEOTIDE SEQUENCE [LARGE SCALE GENOMIC DNA]</scope>
    <source>
        <strain evidence="3">DSM 44544</strain>
    </source>
</reference>
<proteinExistence type="predicted"/>
<dbReference type="PANTHER" id="PTHR43845:SF1">
    <property type="entry name" value="BLR5969 PROTEIN"/>
    <property type="match status" value="1"/>
</dbReference>
<dbReference type="AlphaFoldDB" id="A0A1H4VUE2"/>
<feature type="compositionally biased region" description="Low complexity" evidence="1">
    <location>
        <begin position="463"/>
        <end position="472"/>
    </location>
</feature>
<evidence type="ECO:0000313" key="2">
    <source>
        <dbReference type="EMBL" id="SEC84719.1"/>
    </source>
</evidence>
<dbReference type="OrthoDB" id="580775at2"/>
<dbReference type="SUPFAM" id="SSF56801">
    <property type="entry name" value="Acetyl-CoA synthetase-like"/>
    <property type="match status" value="1"/>
</dbReference>
<organism evidence="2 3">
    <name type="scientific">Amycolatopsis tolypomycina</name>
    <dbReference type="NCBI Taxonomy" id="208445"/>
    <lineage>
        <taxon>Bacteria</taxon>
        <taxon>Bacillati</taxon>
        <taxon>Actinomycetota</taxon>
        <taxon>Actinomycetes</taxon>
        <taxon>Pseudonocardiales</taxon>
        <taxon>Pseudonocardiaceae</taxon>
        <taxon>Amycolatopsis</taxon>
    </lineage>
</organism>
<protein>
    <submittedName>
        <fullName evidence="2">Phenylacetate-CoA ligase</fullName>
    </submittedName>
</protein>
<keyword evidence="3" id="KW-1185">Reference proteome</keyword>
<gene>
    <name evidence="2" type="ORF">SAMN04489727_5317</name>
</gene>
<dbReference type="RefSeq" id="WP_091311978.1">
    <property type="nucleotide sequence ID" value="NZ_FNSO01000004.1"/>
</dbReference>
<dbReference type="Gene3D" id="3.30.300.30">
    <property type="match status" value="1"/>
</dbReference>
<dbReference type="Proteomes" id="UP000199622">
    <property type="component" value="Unassembled WGS sequence"/>
</dbReference>
<name>A0A1H4VUE2_9PSEU</name>
<dbReference type="PANTHER" id="PTHR43845">
    <property type="entry name" value="BLR5969 PROTEIN"/>
    <property type="match status" value="1"/>
</dbReference>
<evidence type="ECO:0000256" key="1">
    <source>
        <dbReference type="SAM" id="MobiDB-lite"/>
    </source>
</evidence>
<dbReference type="STRING" id="208445.SAMN04489727_5317"/>
<evidence type="ECO:0000313" key="3">
    <source>
        <dbReference type="Proteomes" id="UP000199622"/>
    </source>
</evidence>
<feature type="region of interest" description="Disordered" evidence="1">
    <location>
        <begin position="450"/>
        <end position="472"/>
    </location>
</feature>
<dbReference type="GO" id="GO:0016874">
    <property type="term" value="F:ligase activity"/>
    <property type="evidence" value="ECO:0007669"/>
    <property type="project" value="UniProtKB-KW"/>
</dbReference>
<dbReference type="EMBL" id="FNSO01000004">
    <property type="protein sequence ID" value="SEC84719.1"/>
    <property type="molecule type" value="Genomic_DNA"/>
</dbReference>
<sequence>MFTIFNEELAGVARRLRDDHREFAAGRWDGARLEAHRTTMLRATVDYVRANSPFYRKHLANVRTEELGSSAGAAWRAVPFTTKDDLRAAQHDILSRPLSRAWIFYETTGTTGAATPCPRDNVDSLANNTALTVHYDTIFRQYGDDQVIGVSGPTELHAFGDTFGDVCRNLGLAVAKMWPHSPMVGFDRALAVLRDLGVTGLFCTPGMALTLAKRLRAAGLDPRRDLRVRVLMLTGELASPELLANIGELWGARAYNALYASQEASVLAAAGADGGLYTAPLINHYEVVDPVTGAPAAETGDVTLGELVVTALYQGAKPLVRYRTGDLVRRTRGDAGATLPADRLEVLGRTRDELVVGGQRISGYDLENLLLGHVRGYLDYQVVLDRDESGADRLSLRLEADESEPPRVDPELADHCRDVLGVEVSVGHDRFGSITGTGAMVSWKAARVVDNRSGEDADEETAAARSLASARR</sequence>